<dbReference type="InterPro" id="IPR023803">
    <property type="entry name" value="Ribosomal_bS16_dom_sf"/>
</dbReference>
<dbReference type="EMBL" id="MGGB01000041">
    <property type="protein sequence ID" value="OGM18711.1"/>
    <property type="molecule type" value="Genomic_DNA"/>
</dbReference>
<accession>A0A1F7XUL7</accession>
<organism evidence="4 5">
    <name type="scientific">Candidatus Woesebacteria bacterium RIFCSPHIGHO2_01_FULL_37_10</name>
    <dbReference type="NCBI Taxonomy" id="1802489"/>
    <lineage>
        <taxon>Bacteria</taxon>
        <taxon>Candidatus Woeseibacteriota</taxon>
    </lineage>
</organism>
<dbReference type="PANTHER" id="PTHR12919">
    <property type="entry name" value="30S RIBOSOMAL PROTEIN S16"/>
    <property type="match status" value="1"/>
</dbReference>
<dbReference type="Pfam" id="PF00886">
    <property type="entry name" value="Ribosomal_S16"/>
    <property type="match status" value="1"/>
</dbReference>
<dbReference type="PANTHER" id="PTHR12919:SF20">
    <property type="entry name" value="SMALL RIBOSOMAL SUBUNIT PROTEIN BS16M"/>
    <property type="match status" value="1"/>
</dbReference>
<dbReference type="InterPro" id="IPR020592">
    <property type="entry name" value="Ribosomal_bS16_CS"/>
</dbReference>
<reference evidence="4 5" key="1">
    <citation type="journal article" date="2016" name="Nat. Commun.">
        <title>Thousands of microbial genomes shed light on interconnected biogeochemical processes in an aquifer system.</title>
        <authorList>
            <person name="Anantharaman K."/>
            <person name="Brown C.T."/>
            <person name="Hug L.A."/>
            <person name="Sharon I."/>
            <person name="Castelle C.J."/>
            <person name="Probst A.J."/>
            <person name="Thomas B.C."/>
            <person name="Singh A."/>
            <person name="Wilkins M.J."/>
            <person name="Karaoz U."/>
            <person name="Brodie E.L."/>
            <person name="Williams K.H."/>
            <person name="Hubbard S.S."/>
            <person name="Banfield J.F."/>
        </authorList>
    </citation>
    <scope>NUCLEOTIDE SEQUENCE [LARGE SCALE GENOMIC DNA]</scope>
</reference>
<evidence type="ECO:0000256" key="2">
    <source>
        <dbReference type="ARBA" id="ARBA00023274"/>
    </source>
</evidence>
<keyword evidence="2" id="KW-0687">Ribonucleoprotein</keyword>
<evidence type="ECO:0000256" key="3">
    <source>
        <dbReference type="ARBA" id="ARBA00035310"/>
    </source>
</evidence>
<sequence length="75" mass="8425">MMIRIRLSRGGKRNKPFFSIVAIKRSKKAKGGSPLAILGSWQPDKKRLTLDKEKLNSWVSKGAQVSLTLKNLMKS</sequence>
<dbReference type="Gene3D" id="3.30.1320.10">
    <property type="match status" value="1"/>
</dbReference>
<dbReference type="Proteomes" id="UP000178446">
    <property type="component" value="Unassembled WGS sequence"/>
</dbReference>
<dbReference type="GO" id="GO:0003735">
    <property type="term" value="F:structural constituent of ribosome"/>
    <property type="evidence" value="ECO:0007669"/>
    <property type="project" value="InterPro"/>
</dbReference>
<dbReference type="GO" id="GO:0015935">
    <property type="term" value="C:small ribosomal subunit"/>
    <property type="evidence" value="ECO:0007669"/>
    <property type="project" value="TreeGrafter"/>
</dbReference>
<dbReference type="SUPFAM" id="SSF54565">
    <property type="entry name" value="Ribosomal protein S16"/>
    <property type="match status" value="1"/>
</dbReference>
<keyword evidence="1 4" id="KW-0689">Ribosomal protein</keyword>
<gene>
    <name evidence="4" type="ORF">A2685_02745</name>
</gene>
<evidence type="ECO:0000313" key="5">
    <source>
        <dbReference type="Proteomes" id="UP000178446"/>
    </source>
</evidence>
<name>A0A1F7XUL7_9BACT</name>
<comment type="caution">
    <text evidence="4">The sequence shown here is derived from an EMBL/GenBank/DDBJ whole genome shotgun (WGS) entry which is preliminary data.</text>
</comment>
<dbReference type="NCBIfam" id="TIGR00002">
    <property type="entry name" value="S16"/>
    <property type="match status" value="1"/>
</dbReference>
<evidence type="ECO:0000313" key="4">
    <source>
        <dbReference type="EMBL" id="OGM18711.1"/>
    </source>
</evidence>
<dbReference type="PROSITE" id="PS00732">
    <property type="entry name" value="RIBOSOMAL_S16"/>
    <property type="match status" value="1"/>
</dbReference>
<proteinExistence type="predicted"/>
<dbReference type="InterPro" id="IPR000307">
    <property type="entry name" value="Ribosomal_bS16"/>
</dbReference>
<dbReference type="AlphaFoldDB" id="A0A1F7XUL7"/>
<evidence type="ECO:0000256" key="1">
    <source>
        <dbReference type="ARBA" id="ARBA00022980"/>
    </source>
</evidence>
<dbReference type="GO" id="GO:0005737">
    <property type="term" value="C:cytoplasm"/>
    <property type="evidence" value="ECO:0007669"/>
    <property type="project" value="UniProtKB-ARBA"/>
</dbReference>
<protein>
    <recommendedName>
        <fullName evidence="3">30S ribosomal protein S16</fullName>
    </recommendedName>
</protein>
<dbReference type="GO" id="GO:0006412">
    <property type="term" value="P:translation"/>
    <property type="evidence" value="ECO:0007669"/>
    <property type="project" value="InterPro"/>
</dbReference>